<dbReference type="Pfam" id="PF00672">
    <property type="entry name" value="HAMP"/>
    <property type="match status" value="1"/>
</dbReference>
<keyword evidence="8 13" id="KW-0472">Membrane</keyword>
<evidence type="ECO:0000313" key="17">
    <source>
        <dbReference type="EMBL" id="RDE24933.1"/>
    </source>
</evidence>
<dbReference type="PANTHER" id="PTHR32089:SF112">
    <property type="entry name" value="LYSOZYME-LIKE PROTEIN-RELATED"/>
    <property type="match status" value="1"/>
</dbReference>
<evidence type="ECO:0000256" key="10">
    <source>
        <dbReference type="ARBA" id="ARBA00029447"/>
    </source>
</evidence>
<dbReference type="SUPFAM" id="SSF55785">
    <property type="entry name" value="PYP-like sensor domain (PAS domain)"/>
    <property type="match status" value="1"/>
</dbReference>
<keyword evidence="5" id="KW-0997">Cell inner membrane</keyword>
<dbReference type="GO" id="GO:0007165">
    <property type="term" value="P:signal transduction"/>
    <property type="evidence" value="ECO:0007669"/>
    <property type="project" value="UniProtKB-KW"/>
</dbReference>
<proteinExistence type="inferred from homology"/>
<evidence type="ECO:0000313" key="18">
    <source>
        <dbReference type="Proteomes" id="UP000253769"/>
    </source>
</evidence>
<dbReference type="FunFam" id="1.10.287.950:FF:000001">
    <property type="entry name" value="Methyl-accepting chemotaxis sensory transducer"/>
    <property type="match status" value="1"/>
</dbReference>
<dbReference type="CDD" id="cd11386">
    <property type="entry name" value="MCP_signal"/>
    <property type="match status" value="1"/>
</dbReference>
<organism evidence="17 18">
    <name type="scientific">Motiliproteus coralliicola</name>
    <dbReference type="NCBI Taxonomy" id="2283196"/>
    <lineage>
        <taxon>Bacteria</taxon>
        <taxon>Pseudomonadati</taxon>
        <taxon>Pseudomonadota</taxon>
        <taxon>Gammaproteobacteria</taxon>
        <taxon>Oceanospirillales</taxon>
        <taxon>Oceanospirillaceae</taxon>
        <taxon>Motiliproteus</taxon>
    </lineage>
</organism>
<evidence type="ECO:0000256" key="11">
    <source>
        <dbReference type="PROSITE-ProRule" id="PRU00284"/>
    </source>
</evidence>
<dbReference type="InterPro" id="IPR000014">
    <property type="entry name" value="PAS"/>
</dbReference>
<keyword evidence="9 11" id="KW-0807">Transducer</keyword>
<dbReference type="EMBL" id="QQOH01000001">
    <property type="protein sequence ID" value="RDE24933.1"/>
    <property type="molecule type" value="Genomic_DNA"/>
</dbReference>
<evidence type="ECO:0000259" key="16">
    <source>
        <dbReference type="PROSITE" id="PS50885"/>
    </source>
</evidence>
<dbReference type="SUPFAM" id="SSF58104">
    <property type="entry name" value="Methyl-accepting chemotaxis protein (MCP) signaling domain"/>
    <property type="match status" value="1"/>
</dbReference>
<feature type="coiled-coil region" evidence="12">
    <location>
        <begin position="332"/>
        <end position="359"/>
    </location>
</feature>
<dbReference type="Proteomes" id="UP000253769">
    <property type="component" value="Unassembled WGS sequence"/>
</dbReference>
<dbReference type="InterPro" id="IPR003660">
    <property type="entry name" value="HAMP_dom"/>
</dbReference>
<feature type="domain" description="PAS" evidence="15">
    <location>
        <begin position="21"/>
        <end position="76"/>
    </location>
</feature>
<dbReference type="PROSITE" id="PS50112">
    <property type="entry name" value="PAS"/>
    <property type="match status" value="1"/>
</dbReference>
<evidence type="ECO:0000256" key="13">
    <source>
        <dbReference type="SAM" id="Phobius"/>
    </source>
</evidence>
<evidence type="ECO:0000256" key="9">
    <source>
        <dbReference type="ARBA" id="ARBA00023224"/>
    </source>
</evidence>
<evidence type="ECO:0000256" key="4">
    <source>
        <dbReference type="ARBA" id="ARBA00022500"/>
    </source>
</evidence>
<dbReference type="InterPro" id="IPR004089">
    <property type="entry name" value="MCPsignal_dom"/>
</dbReference>
<dbReference type="PROSITE" id="PS50885">
    <property type="entry name" value="HAMP"/>
    <property type="match status" value="1"/>
</dbReference>
<comment type="similarity">
    <text evidence="10">Belongs to the methyl-accepting chemotaxis (MCP) protein family.</text>
</comment>
<evidence type="ECO:0000256" key="5">
    <source>
        <dbReference type="ARBA" id="ARBA00022519"/>
    </source>
</evidence>
<dbReference type="SMART" id="SM00304">
    <property type="entry name" value="HAMP"/>
    <property type="match status" value="1"/>
</dbReference>
<dbReference type="Gene3D" id="3.30.450.20">
    <property type="entry name" value="PAS domain"/>
    <property type="match status" value="1"/>
</dbReference>
<dbReference type="AlphaFoldDB" id="A0A369WUY0"/>
<gene>
    <name evidence="17" type="ORF">DV711_04960</name>
</gene>
<dbReference type="InterPro" id="IPR001610">
    <property type="entry name" value="PAC"/>
</dbReference>
<accession>A0A369WUY0</accession>
<evidence type="ECO:0000256" key="3">
    <source>
        <dbReference type="ARBA" id="ARBA00022481"/>
    </source>
</evidence>
<dbReference type="CDD" id="cd00130">
    <property type="entry name" value="PAS"/>
    <property type="match status" value="1"/>
</dbReference>
<dbReference type="PANTHER" id="PTHR32089">
    <property type="entry name" value="METHYL-ACCEPTING CHEMOTAXIS PROTEIN MCPB"/>
    <property type="match status" value="1"/>
</dbReference>
<feature type="transmembrane region" description="Helical" evidence="13">
    <location>
        <begin position="182"/>
        <end position="202"/>
    </location>
</feature>
<keyword evidence="18" id="KW-1185">Reference proteome</keyword>
<dbReference type="OrthoDB" id="5675566at2"/>
<keyword evidence="12" id="KW-0175">Coiled coil</keyword>
<dbReference type="GO" id="GO:0052131">
    <property type="term" value="P:positive aerotaxis"/>
    <property type="evidence" value="ECO:0007669"/>
    <property type="project" value="UniProtKB-ARBA"/>
</dbReference>
<evidence type="ECO:0000256" key="6">
    <source>
        <dbReference type="ARBA" id="ARBA00022692"/>
    </source>
</evidence>
<dbReference type="CDD" id="cd06225">
    <property type="entry name" value="HAMP"/>
    <property type="match status" value="1"/>
</dbReference>
<dbReference type="Pfam" id="PF00015">
    <property type="entry name" value="MCPsignal"/>
    <property type="match status" value="1"/>
</dbReference>
<feature type="domain" description="HAMP" evidence="16">
    <location>
        <begin position="204"/>
        <end position="256"/>
    </location>
</feature>
<dbReference type="SMART" id="SM00283">
    <property type="entry name" value="MA"/>
    <property type="match status" value="1"/>
</dbReference>
<dbReference type="Gene3D" id="1.10.287.950">
    <property type="entry name" value="Methyl-accepting chemotaxis protein"/>
    <property type="match status" value="1"/>
</dbReference>
<evidence type="ECO:0000259" key="14">
    <source>
        <dbReference type="PROSITE" id="PS50111"/>
    </source>
</evidence>
<dbReference type="Pfam" id="PF08447">
    <property type="entry name" value="PAS_3"/>
    <property type="match status" value="1"/>
</dbReference>
<dbReference type="SMART" id="SM00086">
    <property type="entry name" value="PAC"/>
    <property type="match status" value="1"/>
</dbReference>
<keyword evidence="7 13" id="KW-1133">Transmembrane helix</keyword>
<feature type="transmembrane region" description="Helical" evidence="13">
    <location>
        <begin position="155"/>
        <end position="176"/>
    </location>
</feature>
<protein>
    <submittedName>
        <fullName evidence="17">PAS domain S-box protein</fullName>
    </submittedName>
</protein>
<dbReference type="NCBIfam" id="TIGR00229">
    <property type="entry name" value="sensory_box"/>
    <property type="match status" value="1"/>
</dbReference>
<dbReference type="InterPro" id="IPR035965">
    <property type="entry name" value="PAS-like_dom_sf"/>
</dbReference>
<evidence type="ECO:0000259" key="15">
    <source>
        <dbReference type="PROSITE" id="PS50112"/>
    </source>
</evidence>
<keyword evidence="2" id="KW-1003">Cell membrane</keyword>
<name>A0A369WUY0_9GAMM</name>
<dbReference type="FunFam" id="3.30.450.20:FF:000046">
    <property type="entry name" value="Aerotaxis sensor receptor"/>
    <property type="match status" value="1"/>
</dbReference>
<evidence type="ECO:0000256" key="8">
    <source>
        <dbReference type="ARBA" id="ARBA00023136"/>
    </source>
</evidence>
<reference evidence="17 18" key="1">
    <citation type="submission" date="2018-07" db="EMBL/GenBank/DDBJ databases">
        <title>Motiliproteus coralliicola sp. nov., a bacterium isolated from Coral.</title>
        <authorList>
            <person name="Wang G."/>
        </authorList>
    </citation>
    <scope>NUCLEOTIDE SEQUENCE [LARGE SCALE GENOMIC DNA]</scope>
    <source>
        <strain evidence="17 18">C34</strain>
    </source>
</reference>
<keyword evidence="4" id="KW-0145">Chemotaxis</keyword>
<evidence type="ECO:0000256" key="12">
    <source>
        <dbReference type="SAM" id="Coils"/>
    </source>
</evidence>
<dbReference type="GO" id="GO:0005886">
    <property type="term" value="C:plasma membrane"/>
    <property type="evidence" value="ECO:0007669"/>
    <property type="project" value="UniProtKB-SubCell"/>
</dbReference>
<sequence length="533" mass="58602">MKINLPVTNKEVRLREDQTIISMTDLKGAVTYVNQDFIDISGFSEAELMGVNHNIVRHPDMPPAAYKNLWDTIKAGQAWRGIVKNRCKNGDHYWVEAFVTPVMKNNQVIGYQSVRSKPSQQQIDSASALYKKINDQKLTELPQTRSFKLRISQQFSIIQSLWFALLLLATASQLFFNIDSASLLYGLIGAGALLYLAGFAWVRTQVISPLRSLARSTKDLANGNLNTRITVDKPGALGESQLGLDMIRARLKTVIGRIQESSSGMVVSTEQLSAMCSESDQRMQIQMMETEQLATAMHEMTATVAEVATSTTVAAESAQDAMSRSNSGSAVVDTVKSTISSLSGDIERIEEEINELHQDSQNIGSILEVIRGVAEQTNLLALNAAIEAARAGEQGRGFAVVADEVRGLAQRVQDSTNDIDQMISQLQDKTKRSVEMMTHSRERAALSVDHANDAEDALEGIRHSITMIHDLSTQIATAAEEQAAVSEEMNRNVIKIKDQSIETNSATQQASSGCAELFETSKRLDLLSRDYDV</sequence>
<dbReference type="PROSITE" id="PS50111">
    <property type="entry name" value="CHEMOTAXIS_TRANSDUC_2"/>
    <property type="match status" value="1"/>
</dbReference>
<comment type="caution">
    <text evidence="17">The sequence shown here is derived from an EMBL/GenBank/DDBJ whole genome shotgun (WGS) entry which is preliminary data.</text>
</comment>
<dbReference type="InterPro" id="IPR013655">
    <property type="entry name" value="PAS_fold_3"/>
</dbReference>
<evidence type="ECO:0000256" key="1">
    <source>
        <dbReference type="ARBA" id="ARBA00004429"/>
    </source>
</evidence>
<feature type="domain" description="Methyl-accepting transducer" evidence="14">
    <location>
        <begin position="261"/>
        <end position="497"/>
    </location>
</feature>
<evidence type="ECO:0000256" key="2">
    <source>
        <dbReference type="ARBA" id="ARBA00022475"/>
    </source>
</evidence>
<keyword evidence="3" id="KW-0488">Methylation</keyword>
<comment type="subcellular location">
    <subcellularLocation>
        <location evidence="1">Cell inner membrane</location>
        <topology evidence="1">Multi-pass membrane protein</topology>
    </subcellularLocation>
</comment>
<evidence type="ECO:0000256" key="7">
    <source>
        <dbReference type="ARBA" id="ARBA00022989"/>
    </source>
</evidence>
<keyword evidence="6 13" id="KW-0812">Transmembrane</keyword>
<dbReference type="RefSeq" id="WP_114694525.1">
    <property type="nucleotide sequence ID" value="NZ_QQOH01000001.1"/>
</dbReference>